<dbReference type="PANTHER" id="PTHR30249">
    <property type="entry name" value="PUTATIVE SEROTONIN TRANSPORTER"/>
    <property type="match status" value="1"/>
</dbReference>
<evidence type="ECO:0000256" key="2">
    <source>
        <dbReference type="ARBA" id="ARBA00022692"/>
    </source>
</evidence>
<evidence type="ECO:0000256" key="4">
    <source>
        <dbReference type="ARBA" id="ARBA00023136"/>
    </source>
</evidence>
<accession>A0ABS7Y9L9</accession>
<feature type="transmembrane region" description="Helical" evidence="5">
    <location>
        <begin position="69"/>
        <end position="90"/>
    </location>
</feature>
<evidence type="ECO:0000313" key="6">
    <source>
        <dbReference type="EMBL" id="MCA1855682.1"/>
    </source>
</evidence>
<reference evidence="6 7" key="1">
    <citation type="submission" date="2021-07" db="EMBL/GenBank/DDBJ databases">
        <title>Characterization of Violacein-producing bacteria and related species.</title>
        <authorList>
            <person name="Wilson H.S."/>
            <person name="De Leon M.E."/>
        </authorList>
    </citation>
    <scope>NUCLEOTIDE SEQUENCE [LARGE SCALE GENOMIC DNA]</scope>
    <source>
        <strain evidence="6 7">HSC-2F05</strain>
    </source>
</reference>
<dbReference type="PANTHER" id="PTHR30249:SF0">
    <property type="entry name" value="PLASTIDAL GLYCOLATE_GLYCERATE TRANSLOCATOR 1, CHLOROPLASTIC"/>
    <property type="match status" value="1"/>
</dbReference>
<comment type="subcellular location">
    <subcellularLocation>
        <location evidence="1">Membrane</location>
        <topology evidence="1">Multi-pass membrane protein</topology>
    </subcellularLocation>
</comment>
<evidence type="ECO:0000313" key="7">
    <source>
        <dbReference type="Proteomes" id="UP001198602"/>
    </source>
</evidence>
<feature type="transmembrane region" description="Helical" evidence="5">
    <location>
        <begin position="12"/>
        <end position="32"/>
    </location>
</feature>
<evidence type="ECO:0000256" key="3">
    <source>
        <dbReference type="ARBA" id="ARBA00022989"/>
    </source>
</evidence>
<keyword evidence="2 5" id="KW-0812">Transmembrane</keyword>
<comment type="caution">
    <text evidence="6">The sequence shown here is derived from an EMBL/GenBank/DDBJ whole genome shotgun (WGS) entry which is preliminary data.</text>
</comment>
<keyword evidence="4 5" id="KW-0472">Membrane</keyword>
<protein>
    <submittedName>
        <fullName evidence="6">LrgB family protein</fullName>
    </submittedName>
</protein>
<evidence type="ECO:0000256" key="5">
    <source>
        <dbReference type="SAM" id="Phobius"/>
    </source>
</evidence>
<feature type="transmembrane region" description="Helical" evidence="5">
    <location>
        <begin position="157"/>
        <end position="180"/>
    </location>
</feature>
<dbReference type="InterPro" id="IPR007300">
    <property type="entry name" value="CidB/LrgB"/>
</dbReference>
<dbReference type="Proteomes" id="UP001198602">
    <property type="component" value="Unassembled WGS sequence"/>
</dbReference>
<name>A0ABS7Y9L9_9BURK</name>
<sequence length="245" mass="25166">MPAFGELARFWVYLSASPLLGLTMTLCAYLAAYRITAVFKGAPLANPVALAIGLLALALWLSGMSYQTYFAGAQFVHFLLGPATVALALPLVRQLPRLRRSLLPLSCALLCGCVVAIVSSVAVALLLGATPELAATLGPKSATSPIAMAVSERLGGIPALSAALVIGTGIFGAMTGPWLFDRLRIASPAARGFALGLSAHGVGTARAFQTSAETGAFAGLAMGLNGALTALLAPWLVPRVMAWFA</sequence>
<proteinExistence type="predicted"/>
<feature type="transmembrane region" description="Helical" evidence="5">
    <location>
        <begin position="44"/>
        <end position="63"/>
    </location>
</feature>
<keyword evidence="3 5" id="KW-1133">Transmembrane helix</keyword>
<keyword evidence="7" id="KW-1185">Reference proteome</keyword>
<dbReference type="RefSeq" id="WP_225238074.1">
    <property type="nucleotide sequence ID" value="NZ_JAHYBX010000001.1"/>
</dbReference>
<feature type="transmembrane region" description="Helical" evidence="5">
    <location>
        <begin position="102"/>
        <end position="127"/>
    </location>
</feature>
<organism evidence="6 7">
    <name type="scientific">Massilia hydrophila</name>
    <dbReference type="NCBI Taxonomy" id="3044279"/>
    <lineage>
        <taxon>Bacteria</taxon>
        <taxon>Pseudomonadati</taxon>
        <taxon>Pseudomonadota</taxon>
        <taxon>Betaproteobacteria</taxon>
        <taxon>Burkholderiales</taxon>
        <taxon>Oxalobacteraceae</taxon>
        <taxon>Telluria group</taxon>
        <taxon>Massilia</taxon>
    </lineage>
</organism>
<evidence type="ECO:0000256" key="1">
    <source>
        <dbReference type="ARBA" id="ARBA00004141"/>
    </source>
</evidence>
<dbReference type="EMBL" id="JAHYBX010000001">
    <property type="protein sequence ID" value="MCA1855682.1"/>
    <property type="molecule type" value="Genomic_DNA"/>
</dbReference>
<dbReference type="Pfam" id="PF04172">
    <property type="entry name" value="LrgB"/>
    <property type="match status" value="1"/>
</dbReference>
<feature type="transmembrane region" description="Helical" evidence="5">
    <location>
        <begin position="215"/>
        <end position="237"/>
    </location>
</feature>
<gene>
    <name evidence="6" type="ORF">LE190_07050</name>
</gene>